<dbReference type="GO" id="GO:0009236">
    <property type="term" value="P:cobalamin biosynthetic process"/>
    <property type="evidence" value="ECO:0007669"/>
    <property type="project" value="UniProtKB-KW"/>
</dbReference>
<dbReference type="GO" id="GO:0008276">
    <property type="term" value="F:protein methyltransferase activity"/>
    <property type="evidence" value="ECO:0007669"/>
    <property type="project" value="InterPro"/>
</dbReference>
<keyword evidence="5" id="KW-0949">S-adenosyl-L-methionine</keyword>
<dbReference type="Gene3D" id="3.40.50.150">
    <property type="entry name" value="Vaccinia Virus protein VP39"/>
    <property type="match status" value="1"/>
</dbReference>
<dbReference type="Pfam" id="PF13847">
    <property type="entry name" value="Methyltransf_31"/>
    <property type="match status" value="1"/>
</dbReference>
<dbReference type="NCBIfam" id="TIGR02469">
    <property type="entry name" value="CbiT"/>
    <property type="match status" value="1"/>
</dbReference>
<keyword evidence="9" id="KW-1185">Reference proteome</keyword>
<reference evidence="8" key="1">
    <citation type="submission" date="2021-10" db="EMBL/GenBank/DDBJ databases">
        <title>Anaerobic single-cell dispensing facilitates the cultivation of human gut bacteria.</title>
        <authorList>
            <person name="Afrizal A."/>
        </authorList>
    </citation>
    <scope>NUCLEOTIDE SEQUENCE</scope>
    <source>
        <strain evidence="8">CLA-AA-H215</strain>
    </source>
</reference>
<dbReference type="Gene3D" id="3.40.1010.10">
    <property type="entry name" value="Cobalt-precorrin-4 Transmethylase, Domain 1"/>
    <property type="match status" value="1"/>
</dbReference>
<dbReference type="NCBIfam" id="TIGR02467">
    <property type="entry name" value="CbiE"/>
    <property type="match status" value="1"/>
</dbReference>
<sequence>MNRILIFAGTTEGRQLSERLCAAGVKHIVCVATEYGEIVLTEHPCAQVHRGRMDKDEMCRFILEEKCSAVVDATHPYASIVTENIKASVAQANQSRKASENAEEAADHMEPAGAIPYIRLKRETDLVVDYDNITYFPDSAACAKALEKVEGNILLTTGSKELAVYGAEESVKSRLYVRVLPSVESIRLCMEQGIAGKQILALQGPFGTALNEALIDQYEIRCMVTKKSGAAGGWNEKIAAAKNKNIPVYVIAQNREEEGLSFREVCDCLTELCRIDLHDRMKIVLVGTGMGNDGCLTEEAAAAIKSADIVFGANRLLEKCDAGIEKKPFYLAKQIIPCLKERKQGKAVILFSGDTGFYSGCRKLYQAIRAEIDDGNLHAELKVLPGISSVSYLAAALGESYSDAYICSIHGVKLANLTSRLSLHEKTFLLTSGVADVNTLGAILEEDSRYGLTSCRVFAGYQLSYPEEKILELSPQECRNLREEGLYVCMIKNPAARSRSLAPRMRDEEFLRERVPMTKEEIRHISICKLCLQADSVLYDVGSGTGSIAVEAAALSEDLNVYAIEQKENAVALIRKNAEQFGLENIHIVHAKAPEGMDELPAPTHAFIGGSGGNLREILTCLREKNPGIRIVINAISMETIAELTELLRDPEFPVEADIVQLQASRAKQIGAYHLMQAENPVWICSLRFDEETL</sequence>
<protein>
    <submittedName>
        <fullName evidence="8">Precorrin-6A reductase</fullName>
        <ecNumber evidence="8">1.3.1.54</ecNumber>
    </submittedName>
</protein>
<evidence type="ECO:0000259" key="6">
    <source>
        <dbReference type="Pfam" id="PF00590"/>
    </source>
</evidence>
<dbReference type="InterPro" id="IPR012818">
    <property type="entry name" value="CbiE"/>
</dbReference>
<dbReference type="GO" id="GO:0032259">
    <property type="term" value="P:methylation"/>
    <property type="evidence" value="ECO:0007669"/>
    <property type="project" value="UniProtKB-KW"/>
</dbReference>
<dbReference type="InterPro" id="IPR014008">
    <property type="entry name" value="Cbl_synth_MTase_CbiT"/>
</dbReference>
<dbReference type="SUPFAM" id="SSF53790">
    <property type="entry name" value="Tetrapyrrole methylase"/>
    <property type="match status" value="1"/>
</dbReference>
<keyword evidence="8" id="KW-0560">Oxidoreductase</keyword>
<dbReference type="InterPro" id="IPR003723">
    <property type="entry name" value="Precorrin-6x_reduct"/>
</dbReference>
<dbReference type="InterPro" id="IPR025714">
    <property type="entry name" value="Methyltranfer_dom"/>
</dbReference>
<dbReference type="InterPro" id="IPR029063">
    <property type="entry name" value="SAM-dependent_MTases_sf"/>
</dbReference>
<dbReference type="PROSITE" id="PS51014">
    <property type="entry name" value="COBK_CBIJ"/>
    <property type="match status" value="1"/>
</dbReference>
<comment type="caution">
    <text evidence="8">The sequence shown here is derived from an EMBL/GenBank/DDBJ whole genome shotgun (WGS) entry which is preliminary data.</text>
</comment>
<dbReference type="SUPFAM" id="SSF53335">
    <property type="entry name" value="S-adenosyl-L-methionine-dependent methyltransferases"/>
    <property type="match status" value="1"/>
</dbReference>
<keyword evidence="3" id="KW-0489">Methyltransferase</keyword>
<dbReference type="EC" id="1.3.1.54" evidence="8"/>
<dbReference type="Pfam" id="PF02571">
    <property type="entry name" value="CbiJ"/>
    <property type="match status" value="2"/>
</dbReference>
<evidence type="ECO:0000256" key="2">
    <source>
        <dbReference type="ARBA" id="ARBA00022573"/>
    </source>
</evidence>
<dbReference type="RefSeq" id="WP_308452635.1">
    <property type="nucleotide sequence ID" value="NZ_JAJEQR010000005.1"/>
</dbReference>
<evidence type="ECO:0000256" key="1">
    <source>
        <dbReference type="ARBA" id="ARBA00004953"/>
    </source>
</evidence>
<dbReference type="InterPro" id="IPR000878">
    <property type="entry name" value="4pyrrol_Mease"/>
</dbReference>
<feature type="domain" description="Tetrapyrrole methylase" evidence="6">
    <location>
        <begin position="282"/>
        <end position="472"/>
    </location>
</feature>
<evidence type="ECO:0000256" key="3">
    <source>
        <dbReference type="ARBA" id="ARBA00022603"/>
    </source>
</evidence>
<evidence type="ECO:0000256" key="4">
    <source>
        <dbReference type="ARBA" id="ARBA00022679"/>
    </source>
</evidence>
<dbReference type="PANTHER" id="PTHR43182">
    <property type="entry name" value="COBALT-PRECORRIN-6B C(15)-METHYLTRANSFERASE (DECARBOXYLATING)"/>
    <property type="match status" value="1"/>
</dbReference>
<dbReference type="CDD" id="cd11644">
    <property type="entry name" value="Precorrin-6Y-MT"/>
    <property type="match status" value="1"/>
</dbReference>
<dbReference type="CDD" id="cd02440">
    <property type="entry name" value="AdoMet_MTases"/>
    <property type="match status" value="1"/>
</dbReference>
<name>A0AAE3E7C2_9FIRM</name>
<comment type="pathway">
    <text evidence="1">Cofactor biosynthesis; adenosylcobalamin biosynthesis.</text>
</comment>
<dbReference type="EMBL" id="JAJEQR010000005">
    <property type="protein sequence ID" value="MCC2229847.1"/>
    <property type="molecule type" value="Genomic_DNA"/>
</dbReference>
<dbReference type="Pfam" id="PF00590">
    <property type="entry name" value="TP_methylase"/>
    <property type="match status" value="1"/>
</dbReference>
<evidence type="ECO:0000313" key="9">
    <source>
        <dbReference type="Proteomes" id="UP001198182"/>
    </source>
</evidence>
<evidence type="ECO:0000259" key="7">
    <source>
        <dbReference type="Pfam" id="PF13847"/>
    </source>
</evidence>
<dbReference type="PANTHER" id="PTHR43182:SF1">
    <property type="entry name" value="COBALT-PRECORRIN-7 C(5)-METHYLTRANSFERASE"/>
    <property type="match status" value="1"/>
</dbReference>
<evidence type="ECO:0000256" key="5">
    <source>
        <dbReference type="ARBA" id="ARBA00022691"/>
    </source>
</evidence>
<dbReference type="GO" id="GO:0016994">
    <property type="term" value="F:precorrin-6A reductase activity"/>
    <property type="evidence" value="ECO:0007669"/>
    <property type="project" value="UniProtKB-EC"/>
</dbReference>
<keyword evidence="2" id="KW-0169">Cobalamin biosynthesis</keyword>
<dbReference type="InterPro" id="IPR035996">
    <property type="entry name" value="4pyrrol_Methylase_sf"/>
</dbReference>
<dbReference type="Proteomes" id="UP001198182">
    <property type="component" value="Unassembled WGS sequence"/>
</dbReference>
<accession>A0AAE3E7C2</accession>
<organism evidence="8 9">
    <name type="scientific">Hominifimenecus microfluidus</name>
    <dbReference type="NCBI Taxonomy" id="2885348"/>
    <lineage>
        <taxon>Bacteria</taxon>
        <taxon>Bacillati</taxon>
        <taxon>Bacillota</taxon>
        <taxon>Clostridia</taxon>
        <taxon>Lachnospirales</taxon>
        <taxon>Lachnospiraceae</taxon>
        <taxon>Hominifimenecus</taxon>
    </lineage>
</organism>
<dbReference type="AlphaFoldDB" id="A0AAE3E7C2"/>
<feature type="domain" description="Methyltransferase" evidence="7">
    <location>
        <begin position="538"/>
        <end position="598"/>
    </location>
</feature>
<proteinExistence type="predicted"/>
<keyword evidence="4" id="KW-0808">Transferase</keyword>
<dbReference type="InterPro" id="IPR050714">
    <property type="entry name" value="Cobalamin_biosynth_MTase"/>
</dbReference>
<dbReference type="InterPro" id="IPR014777">
    <property type="entry name" value="4pyrrole_Mease_sub1"/>
</dbReference>
<evidence type="ECO:0000313" key="8">
    <source>
        <dbReference type="EMBL" id="MCC2229847.1"/>
    </source>
</evidence>
<gene>
    <name evidence="8" type="primary">cobK</name>
    <name evidence="8" type="ORF">LKD81_02355</name>
</gene>
<dbReference type="NCBIfam" id="TIGR00715">
    <property type="entry name" value="precor6x_red"/>
    <property type="match status" value="1"/>
</dbReference>